<keyword evidence="2" id="KW-1185">Reference proteome</keyword>
<reference evidence="1" key="1">
    <citation type="submission" date="2020-06" db="EMBL/GenBank/DDBJ databases">
        <title>Insight into the genomes of haloalkaliphilic bacilli from Kenyan soda lakes.</title>
        <authorList>
            <person name="Mwirichia R."/>
            <person name="Villamizar G.C."/>
            <person name="Poehlein A."/>
            <person name="Mugweru J."/>
            <person name="Kipnyargis A."/>
            <person name="Kiplimo D."/>
            <person name="Orwa P."/>
            <person name="Daniel R."/>
        </authorList>
    </citation>
    <scope>NUCLEOTIDE SEQUENCE</scope>
    <source>
        <strain evidence="1">B1096_S55</strain>
    </source>
</reference>
<evidence type="ECO:0000313" key="2">
    <source>
        <dbReference type="Proteomes" id="UP001057753"/>
    </source>
</evidence>
<dbReference type="Proteomes" id="UP001057753">
    <property type="component" value="Unassembled WGS sequence"/>
</dbReference>
<organism evidence="1 2">
    <name type="scientific">Salipaludibacillus agaradhaerens</name>
    <name type="common">Bacillus agaradhaerens</name>
    <dbReference type="NCBI Taxonomy" id="76935"/>
    <lineage>
        <taxon>Bacteria</taxon>
        <taxon>Bacillati</taxon>
        <taxon>Bacillota</taxon>
        <taxon>Bacilli</taxon>
        <taxon>Bacillales</taxon>
        <taxon>Bacillaceae</taxon>
    </lineage>
</organism>
<proteinExistence type="predicted"/>
<evidence type="ECO:0000313" key="1">
    <source>
        <dbReference type="EMBL" id="MCR6096910.1"/>
    </source>
</evidence>
<dbReference type="AlphaFoldDB" id="A0A9Q4B2S2"/>
<protein>
    <submittedName>
        <fullName evidence="1">Uncharacterized protein</fullName>
    </submittedName>
</protein>
<dbReference type="RefSeq" id="WP_257821398.1">
    <property type="nucleotide sequence ID" value="NZ_JABXYM010000001.1"/>
</dbReference>
<accession>A0A9Q4B2S2</accession>
<gene>
    <name evidence="1" type="ORF">HXA33_10110</name>
</gene>
<sequence length="49" mass="5762">MEIHIIKGKRHEESLKKVSQFLWEKAVKGVNDDKQINTKTIQENKREVG</sequence>
<name>A0A9Q4B2S2_SALAG</name>
<comment type="caution">
    <text evidence="1">The sequence shown here is derived from an EMBL/GenBank/DDBJ whole genome shotgun (WGS) entry which is preliminary data.</text>
</comment>
<dbReference type="EMBL" id="JABXYM010000001">
    <property type="protein sequence ID" value="MCR6096910.1"/>
    <property type="molecule type" value="Genomic_DNA"/>
</dbReference>